<dbReference type="PANTHER" id="PTHR30511:SF0">
    <property type="entry name" value="ALANINE RACEMASE, CATABOLIC-RELATED"/>
    <property type="match status" value="1"/>
</dbReference>
<evidence type="ECO:0000256" key="1">
    <source>
        <dbReference type="ARBA" id="ARBA00001933"/>
    </source>
</evidence>
<dbReference type="SUPFAM" id="SSF50621">
    <property type="entry name" value="Alanine racemase C-terminal domain-like"/>
    <property type="match status" value="1"/>
</dbReference>
<evidence type="ECO:0000313" key="7">
    <source>
        <dbReference type="Proteomes" id="UP001232445"/>
    </source>
</evidence>
<dbReference type="Proteomes" id="UP001232445">
    <property type="component" value="Unassembled WGS sequence"/>
</dbReference>
<dbReference type="Pfam" id="PF00842">
    <property type="entry name" value="Ala_racemase_C"/>
    <property type="match status" value="1"/>
</dbReference>
<feature type="active site" description="Proton acceptor; specific for L-alanine" evidence="4">
    <location>
        <position position="275"/>
    </location>
</feature>
<sequence length="397" mass="44467">MFYRQTWAEINLDAIFNNVARFKTYLSKDKQLMATVKADGYGHGAVPAAKTALRAGADWLAVALLEEGIELRQAGIRAPILVLGYVLPTYLPLAQRHQLHITVPDHAYFKDMAAHVHPDEPPLQFHLKLDTGMGRLGICSQQELEQVISKYLQWSSSDPASQVLKWTGVYSHLATADERDDTYLRQQLATFDYMVDQILASGIQPDSIHLANSAGLIRQTMGRHATLVRLGISMYGLLPSAWMAELLPFDLEPAFSLHSKLSQVKRVTAGHGISYGCTYRAQKEEWIGTIPIGYADGYSRLLSNRAHVLINGRRYPVVGRVCMDQMMIKLDRPYSRHQQVTLIGRQGGQEVSVDELAGLIGTINYEIPCQITKRVPRVHVGVKPEVQDLISRKRNEV</sequence>
<gene>
    <name evidence="6" type="ORF">J2S00_003275</name>
</gene>
<comment type="cofactor">
    <cofactor evidence="1 4">
        <name>pyridoxal 5'-phosphate</name>
        <dbReference type="ChEBI" id="CHEBI:597326"/>
    </cofactor>
</comment>
<dbReference type="HAMAP" id="MF_01201">
    <property type="entry name" value="Ala_racemase"/>
    <property type="match status" value="1"/>
</dbReference>
<reference evidence="6 7" key="1">
    <citation type="submission" date="2023-07" db="EMBL/GenBank/DDBJ databases">
        <title>Genomic Encyclopedia of Type Strains, Phase IV (KMG-IV): sequencing the most valuable type-strain genomes for metagenomic binning, comparative biology and taxonomic classification.</title>
        <authorList>
            <person name="Goeker M."/>
        </authorList>
    </citation>
    <scope>NUCLEOTIDE SEQUENCE [LARGE SCALE GENOMIC DNA]</scope>
    <source>
        <strain evidence="6 7">DSM 17740</strain>
    </source>
</reference>
<dbReference type="InterPro" id="IPR020622">
    <property type="entry name" value="Ala_racemase_pyridoxalP-BS"/>
</dbReference>
<proteinExistence type="inferred from homology"/>
<dbReference type="SUPFAM" id="SSF51419">
    <property type="entry name" value="PLP-binding barrel"/>
    <property type="match status" value="1"/>
</dbReference>
<keyword evidence="2 4" id="KW-0663">Pyridoxal phosphate</keyword>
<feature type="modified residue" description="N6-(pyridoxal phosphate)lysine" evidence="4">
    <location>
        <position position="37"/>
    </location>
</feature>
<dbReference type="InterPro" id="IPR001608">
    <property type="entry name" value="Ala_racemase_N"/>
</dbReference>
<comment type="pathway">
    <text evidence="4">Amino-acid biosynthesis; D-alanine biosynthesis; D-alanine from L-alanine: step 1/1.</text>
</comment>
<organism evidence="6 7">
    <name type="scientific">Caldalkalibacillus uzonensis</name>
    <dbReference type="NCBI Taxonomy" id="353224"/>
    <lineage>
        <taxon>Bacteria</taxon>
        <taxon>Bacillati</taxon>
        <taxon>Bacillota</taxon>
        <taxon>Bacilli</taxon>
        <taxon>Bacillales</taxon>
        <taxon>Bacillaceae</taxon>
        <taxon>Caldalkalibacillus</taxon>
    </lineage>
</organism>
<comment type="caution">
    <text evidence="6">The sequence shown here is derived from an EMBL/GenBank/DDBJ whole genome shotgun (WGS) entry which is preliminary data.</text>
</comment>
<dbReference type="PROSITE" id="PS00395">
    <property type="entry name" value="ALANINE_RACEMASE"/>
    <property type="match status" value="1"/>
</dbReference>
<name>A0ABU0CVQ0_9BACI</name>
<dbReference type="InterPro" id="IPR029066">
    <property type="entry name" value="PLP-binding_barrel"/>
</dbReference>
<dbReference type="SMART" id="SM01005">
    <property type="entry name" value="Ala_racemase_C"/>
    <property type="match status" value="1"/>
</dbReference>
<comment type="catalytic activity">
    <reaction evidence="4">
        <text>L-alanine = D-alanine</text>
        <dbReference type="Rhea" id="RHEA:20249"/>
        <dbReference type="ChEBI" id="CHEBI:57416"/>
        <dbReference type="ChEBI" id="CHEBI:57972"/>
        <dbReference type="EC" id="5.1.1.1"/>
    </reaction>
</comment>
<dbReference type="GO" id="GO:0008784">
    <property type="term" value="F:alanine racemase activity"/>
    <property type="evidence" value="ECO:0007669"/>
    <property type="project" value="UniProtKB-EC"/>
</dbReference>
<feature type="domain" description="Alanine racemase C-terminal" evidence="5">
    <location>
        <begin position="254"/>
        <end position="380"/>
    </location>
</feature>
<dbReference type="Pfam" id="PF01168">
    <property type="entry name" value="Ala_racemase_N"/>
    <property type="match status" value="1"/>
</dbReference>
<dbReference type="NCBIfam" id="TIGR00492">
    <property type="entry name" value="alr"/>
    <property type="match status" value="1"/>
</dbReference>
<accession>A0ABU0CVQ0</accession>
<dbReference type="EMBL" id="JAUSUQ010000014">
    <property type="protein sequence ID" value="MDQ0340460.1"/>
    <property type="molecule type" value="Genomic_DNA"/>
</dbReference>
<dbReference type="Gene3D" id="2.40.37.10">
    <property type="entry name" value="Lyase, Ornithine Decarboxylase, Chain A, domain 1"/>
    <property type="match status" value="1"/>
</dbReference>
<keyword evidence="3 4" id="KW-0413">Isomerase</keyword>
<protein>
    <recommendedName>
        <fullName evidence="4">Alanine racemase</fullName>
        <ecNumber evidence="4">5.1.1.1</ecNumber>
    </recommendedName>
</protein>
<evidence type="ECO:0000256" key="4">
    <source>
        <dbReference type="HAMAP-Rule" id="MF_01201"/>
    </source>
</evidence>
<feature type="binding site" evidence="4">
    <location>
        <position position="323"/>
    </location>
    <ligand>
        <name>substrate</name>
    </ligand>
</feature>
<evidence type="ECO:0000313" key="6">
    <source>
        <dbReference type="EMBL" id="MDQ0340460.1"/>
    </source>
</evidence>
<dbReference type="PRINTS" id="PR00992">
    <property type="entry name" value="ALARACEMASE"/>
</dbReference>
<dbReference type="EC" id="5.1.1.1" evidence="4"/>
<evidence type="ECO:0000256" key="2">
    <source>
        <dbReference type="ARBA" id="ARBA00022898"/>
    </source>
</evidence>
<dbReference type="Gene3D" id="3.20.20.10">
    <property type="entry name" value="Alanine racemase"/>
    <property type="match status" value="1"/>
</dbReference>
<dbReference type="CDD" id="cd00430">
    <property type="entry name" value="PLPDE_III_AR"/>
    <property type="match status" value="1"/>
</dbReference>
<keyword evidence="7" id="KW-1185">Reference proteome</keyword>
<evidence type="ECO:0000256" key="3">
    <source>
        <dbReference type="ARBA" id="ARBA00023235"/>
    </source>
</evidence>
<feature type="binding site" evidence="4">
    <location>
        <position position="135"/>
    </location>
    <ligand>
        <name>substrate</name>
    </ligand>
</feature>
<feature type="active site" description="Proton acceptor; specific for D-alanine" evidence="4">
    <location>
        <position position="37"/>
    </location>
</feature>
<dbReference type="InterPro" id="IPR000821">
    <property type="entry name" value="Ala_racemase"/>
</dbReference>
<comment type="function">
    <text evidence="4">Catalyzes the interconversion of L-alanine and D-alanine. May also act on other amino acids.</text>
</comment>
<comment type="similarity">
    <text evidence="4">Belongs to the alanine racemase family.</text>
</comment>
<dbReference type="RefSeq" id="WP_307342127.1">
    <property type="nucleotide sequence ID" value="NZ_JAUSUQ010000014.1"/>
</dbReference>
<dbReference type="InterPro" id="IPR009006">
    <property type="entry name" value="Ala_racemase/Decarboxylase_C"/>
</dbReference>
<dbReference type="InterPro" id="IPR011079">
    <property type="entry name" value="Ala_racemase_C"/>
</dbReference>
<dbReference type="PANTHER" id="PTHR30511">
    <property type="entry name" value="ALANINE RACEMASE"/>
    <property type="match status" value="1"/>
</dbReference>
<evidence type="ECO:0000259" key="5">
    <source>
        <dbReference type="SMART" id="SM01005"/>
    </source>
</evidence>